<dbReference type="STRING" id="1834181.A5880_002042"/>
<accession>A0A242CDC6</accession>
<reference evidence="3" key="1">
    <citation type="submission" date="2017-05" db="EMBL/GenBank/DDBJ databases">
        <title>The Genome Sequence of Enterococcus sp. 4G2_DIV0659.</title>
        <authorList>
            <consortium name="The Broad Institute Genomics Platform"/>
            <consortium name="The Broad Institute Genomic Center for Infectious Diseases"/>
            <person name="Earl A."/>
            <person name="Manson A."/>
            <person name="Schwartman J."/>
            <person name="Gilmore M."/>
            <person name="Abouelleil A."/>
            <person name="Cao P."/>
            <person name="Chapman S."/>
            <person name="Cusick C."/>
            <person name="Shea T."/>
            <person name="Young S."/>
            <person name="Neafsey D."/>
            <person name="Nusbaum C."/>
            <person name="Birren B."/>
        </authorList>
    </citation>
    <scope>NUCLEOTIDE SEQUENCE [LARGE SCALE GENOMIC DNA]</scope>
    <source>
        <strain evidence="3">4G2_DIV0659</strain>
    </source>
</reference>
<dbReference type="InterPro" id="IPR007737">
    <property type="entry name" value="Mga_HTH"/>
</dbReference>
<dbReference type="OrthoDB" id="2175536at2"/>
<proteinExistence type="predicted"/>
<evidence type="ECO:0000313" key="4">
    <source>
        <dbReference type="Proteomes" id="UP000195139"/>
    </source>
</evidence>
<protein>
    <recommendedName>
        <fullName evidence="1">Mga helix-turn-helix domain-containing protein</fullName>
    </recommendedName>
</protein>
<sequence>MQELFMKKNEQLRFELLKLLIYSKKGLSTNEVSQKLNIPNHSFYIYRSQLEEDLAVVFKENSVILEKKETYYSITSSLNISYIIDTMRLYYIKISQTFSILNALSYRYYDSAEELSQNLNLSLSHTYKILGFFNQLLEPFDISINFSSKKKQSNIIGNEKNRRLVMFYVYWSVYKGVEWPFKFSPTFLQELPAPIDSQLLSPSQKMRLNYFQVITYWHLSYKLELISLPKDFLPYLEVFQKVSPTSFADSIKESLRKRHVSDQHIYEEELFFGFLARFFISNIDSPTNKIRIATMFIDSSLPITTFTSKFLNDFLKKYNVSLTQENYAASYYLIIFHLFYVKFFTIDSPFSEISDDAPFTAESSDGLFKIHETELAKFIHNNWNSELFPPISTIPSLVTYLAKLLYLVLITSNKHRPLNVLIQHSKTIYGYDLIKNKLLIFFKDTTLRITFDINEADIIISDSFEKNNDTPFFYFEHPEDTEAWKNLISFISQELYSLLR</sequence>
<keyword evidence="4" id="KW-1185">Reference proteome</keyword>
<evidence type="ECO:0000313" key="3">
    <source>
        <dbReference type="EMBL" id="OTO07772.1"/>
    </source>
</evidence>
<reference evidence="2 4" key="2">
    <citation type="submission" date="2018-07" db="EMBL/GenBank/DDBJ databases">
        <title>The Genome Sequence of Enterococcus sp. DIV0659b.</title>
        <authorList>
            <consortium name="The Broad Institute Genomics Platform"/>
            <consortium name="The Broad Institute Genomic Center for Infectious Diseases"/>
            <person name="Earl A."/>
            <person name="Manson A."/>
            <person name="Schwartman J."/>
            <person name="Gilmore M."/>
            <person name="Abouelleil A."/>
            <person name="Cao P."/>
            <person name="Chapman S."/>
            <person name="Cusick C."/>
            <person name="Shea T."/>
            <person name="Young S."/>
            <person name="Neafsey D."/>
            <person name="Nusbaum C."/>
            <person name="Birren B."/>
        </authorList>
    </citation>
    <scope>NUCLEOTIDE SEQUENCE [LARGE SCALE GENOMIC DNA]</scope>
    <source>
        <strain evidence="2 4">4G2_DIV0659</strain>
    </source>
</reference>
<dbReference type="RefSeq" id="WP_086330932.1">
    <property type="nucleotide sequence ID" value="NZ_NGLE02000001.1"/>
</dbReference>
<name>A0A242CDC6_9ENTE</name>
<evidence type="ECO:0000313" key="2">
    <source>
        <dbReference type="EMBL" id="MEI5993846.1"/>
    </source>
</evidence>
<dbReference type="EMBL" id="NGLE02000001">
    <property type="protein sequence ID" value="MEI5993846.1"/>
    <property type="molecule type" value="Genomic_DNA"/>
</dbReference>
<dbReference type="AlphaFoldDB" id="A0A242CDC6"/>
<gene>
    <name evidence="2" type="ORF">A5880_001393</name>
    <name evidence="3" type="ORF">A5880_002042</name>
</gene>
<dbReference type="Proteomes" id="UP000195139">
    <property type="component" value="Unassembled WGS sequence"/>
</dbReference>
<feature type="domain" description="Mga helix-turn-helix" evidence="1">
    <location>
        <begin position="86"/>
        <end position="168"/>
    </location>
</feature>
<dbReference type="Pfam" id="PF05043">
    <property type="entry name" value="Mga"/>
    <property type="match status" value="1"/>
</dbReference>
<organism evidence="3">
    <name type="scientific">Candidatus Enterococcus mansonii</name>
    <dbReference type="NCBI Taxonomy" id="1834181"/>
    <lineage>
        <taxon>Bacteria</taxon>
        <taxon>Bacillati</taxon>
        <taxon>Bacillota</taxon>
        <taxon>Bacilli</taxon>
        <taxon>Lactobacillales</taxon>
        <taxon>Enterococcaceae</taxon>
        <taxon>Enterococcus</taxon>
    </lineage>
</organism>
<comment type="caution">
    <text evidence="3">The sequence shown here is derived from an EMBL/GenBank/DDBJ whole genome shotgun (WGS) entry which is preliminary data.</text>
</comment>
<dbReference type="EMBL" id="NGLE01000003">
    <property type="protein sequence ID" value="OTO07772.1"/>
    <property type="molecule type" value="Genomic_DNA"/>
</dbReference>
<evidence type="ECO:0000259" key="1">
    <source>
        <dbReference type="Pfam" id="PF05043"/>
    </source>
</evidence>